<sequence length="46" mass="5083">MSLWGCASLACGGCPLSPSTLLCFLCSRIDSFFFTEMKQTWGTQAW</sequence>
<protein>
    <submittedName>
        <fullName evidence="1">Uncharacterized protein</fullName>
    </submittedName>
</protein>
<reference evidence="1" key="2">
    <citation type="journal article" date="2015" name="Data Brief">
        <title>Shoot transcriptome of the giant reed, Arundo donax.</title>
        <authorList>
            <person name="Barrero R.A."/>
            <person name="Guerrero F.D."/>
            <person name="Moolhuijzen P."/>
            <person name="Goolsby J.A."/>
            <person name="Tidwell J."/>
            <person name="Bellgard S.E."/>
            <person name="Bellgard M.I."/>
        </authorList>
    </citation>
    <scope>NUCLEOTIDE SEQUENCE</scope>
    <source>
        <tissue evidence="1">Shoot tissue taken approximately 20 cm above the soil surface</tissue>
    </source>
</reference>
<reference evidence="1" key="1">
    <citation type="submission" date="2014-09" db="EMBL/GenBank/DDBJ databases">
        <authorList>
            <person name="Magalhaes I.L.F."/>
            <person name="Oliveira U."/>
            <person name="Santos F.R."/>
            <person name="Vidigal T.H.D.A."/>
            <person name="Brescovit A.D."/>
            <person name="Santos A.J."/>
        </authorList>
    </citation>
    <scope>NUCLEOTIDE SEQUENCE</scope>
    <source>
        <tissue evidence="1">Shoot tissue taken approximately 20 cm above the soil surface</tissue>
    </source>
</reference>
<proteinExistence type="predicted"/>
<organism evidence="1">
    <name type="scientific">Arundo donax</name>
    <name type="common">Giant reed</name>
    <name type="synonym">Donax arundinaceus</name>
    <dbReference type="NCBI Taxonomy" id="35708"/>
    <lineage>
        <taxon>Eukaryota</taxon>
        <taxon>Viridiplantae</taxon>
        <taxon>Streptophyta</taxon>
        <taxon>Embryophyta</taxon>
        <taxon>Tracheophyta</taxon>
        <taxon>Spermatophyta</taxon>
        <taxon>Magnoliopsida</taxon>
        <taxon>Liliopsida</taxon>
        <taxon>Poales</taxon>
        <taxon>Poaceae</taxon>
        <taxon>PACMAD clade</taxon>
        <taxon>Arundinoideae</taxon>
        <taxon>Arundineae</taxon>
        <taxon>Arundo</taxon>
    </lineage>
</organism>
<accession>A0A0A9A9D6</accession>
<dbReference type="EMBL" id="GBRH01254253">
    <property type="protein sequence ID" value="JAD43642.1"/>
    <property type="molecule type" value="Transcribed_RNA"/>
</dbReference>
<evidence type="ECO:0000313" key="1">
    <source>
        <dbReference type="EMBL" id="JAD43642.1"/>
    </source>
</evidence>
<name>A0A0A9A9D6_ARUDO</name>
<dbReference type="AlphaFoldDB" id="A0A0A9A9D6"/>